<dbReference type="EMBL" id="JAOAOG010000140">
    <property type="protein sequence ID" value="KAJ6246095.1"/>
    <property type="molecule type" value="Genomic_DNA"/>
</dbReference>
<dbReference type="Pfam" id="PF13540">
    <property type="entry name" value="RCC1_2"/>
    <property type="match status" value="1"/>
</dbReference>
<dbReference type="PANTHER" id="PTHR45622:SF58">
    <property type="entry name" value="REGULATOR OF CHROMOSOME CONDENSATION DOMAIN-CONTAINING PROTEIN"/>
    <property type="match status" value="1"/>
</dbReference>
<sequence length="606" mass="70541">MNNISKCWGIGDNSRKQFKSITRTEVTKYTLFQKEIDIQLLTVSDRSIFYYCGNRVFCCDGRYFQPTNSKMEPLKLKIIKMRSTNTSHVMLTKCGRCLFLSVYNEKQKLSEVDFFYNNNLKVIDISCGSNHTLCLCSNGELYGFGSNSNNLLSSSTTDYDPVLISSDVILISEGKSSEHYFFMKKNTFELYARGYNAYGQLGNGEISNRRKCMQNYLIKPPLDNKKIKKIYTGWSYSIILVGRNYFYTTGAKFSNGTYLQRQKFKKLNFLRKSKVRDVAVGAGHCMVTCTNNLIFGFGRETTEMRFGVDGVPERLLIPRLKLKPTEELHAISGGYFSVAYTITCSPVKADFKKLFQSRLFSDCKISKFKVHKPILEVRLNANIQQIIKILELLTDNEILELLEWVYFEEINSVSVYNTLELFNIDFETMGTLSNDIKKLLTNQVSKDLILNISQNNNNLRINEEIPVHKCILAARSNFFSKLFRNQKNKEKVTLQIDGFSIQTIKCLIRFLYSGKLFLRSKTKKKENENENENENEIEKEKEKEKEKDKDKEEKKEKIGEYEYEDEDEYIETIIDQLLNGMHVFELNEASRIMKRIDEMRDILYKK</sequence>
<dbReference type="InterPro" id="IPR000408">
    <property type="entry name" value="Reg_chr_condens"/>
</dbReference>
<feature type="region of interest" description="Disordered" evidence="2">
    <location>
        <begin position="523"/>
        <end position="558"/>
    </location>
</feature>
<proteinExistence type="predicted"/>
<evidence type="ECO:0000313" key="5">
    <source>
        <dbReference type="Proteomes" id="UP001150062"/>
    </source>
</evidence>
<evidence type="ECO:0000259" key="3">
    <source>
        <dbReference type="PROSITE" id="PS50097"/>
    </source>
</evidence>
<dbReference type="PANTHER" id="PTHR45622">
    <property type="entry name" value="UBIQUITIN-PROTEIN LIGASE E3A-RELATED"/>
    <property type="match status" value="1"/>
</dbReference>
<dbReference type="InterPro" id="IPR009091">
    <property type="entry name" value="RCC1/BLIP-II"/>
</dbReference>
<accession>A0ABQ8YNB2</accession>
<dbReference type="CDD" id="cd18186">
    <property type="entry name" value="BTB_POZ_ZBTB_KLHL-like"/>
    <property type="match status" value="1"/>
</dbReference>
<dbReference type="SUPFAM" id="SSF50985">
    <property type="entry name" value="RCC1/BLIP-II"/>
    <property type="match status" value="1"/>
</dbReference>
<evidence type="ECO:0000256" key="2">
    <source>
        <dbReference type="SAM" id="MobiDB-lite"/>
    </source>
</evidence>
<dbReference type="SUPFAM" id="SSF54695">
    <property type="entry name" value="POZ domain"/>
    <property type="match status" value="1"/>
</dbReference>
<gene>
    <name evidence="4" type="ORF">M0813_19855</name>
</gene>
<protein>
    <submittedName>
        <fullName evidence="4">Btk-binding protein-related</fullName>
    </submittedName>
</protein>
<keyword evidence="5" id="KW-1185">Reference proteome</keyword>
<evidence type="ECO:0000256" key="1">
    <source>
        <dbReference type="ARBA" id="ARBA00022737"/>
    </source>
</evidence>
<dbReference type="Gene3D" id="2.130.10.30">
    <property type="entry name" value="Regulator of chromosome condensation 1/beta-lactamase-inhibitor protein II"/>
    <property type="match status" value="1"/>
</dbReference>
<name>A0ABQ8YNB2_9EUKA</name>
<dbReference type="Proteomes" id="UP001150062">
    <property type="component" value="Unassembled WGS sequence"/>
</dbReference>
<feature type="compositionally biased region" description="Basic and acidic residues" evidence="2">
    <location>
        <begin position="536"/>
        <end position="558"/>
    </location>
</feature>
<feature type="domain" description="BTB" evidence="3">
    <location>
        <begin position="446"/>
        <end position="520"/>
    </location>
</feature>
<dbReference type="Pfam" id="PF00651">
    <property type="entry name" value="BTB"/>
    <property type="match status" value="1"/>
</dbReference>
<reference evidence="4" key="1">
    <citation type="submission" date="2022-08" db="EMBL/GenBank/DDBJ databases">
        <title>Novel sulfate-reducing endosymbionts in the free-living metamonad Anaeramoeba.</title>
        <authorList>
            <person name="Jerlstrom-Hultqvist J."/>
            <person name="Cepicka I."/>
            <person name="Gallot-Lavallee L."/>
            <person name="Salas-Leiva D."/>
            <person name="Curtis B.A."/>
            <person name="Zahonova K."/>
            <person name="Pipaliya S."/>
            <person name="Dacks J."/>
            <person name="Roger A.J."/>
        </authorList>
    </citation>
    <scope>NUCLEOTIDE SEQUENCE</scope>
    <source>
        <strain evidence="4">Schooner1</strain>
    </source>
</reference>
<dbReference type="InterPro" id="IPR051709">
    <property type="entry name" value="Ub-ligase/GTPase-reg"/>
</dbReference>
<dbReference type="PROSITE" id="PS00626">
    <property type="entry name" value="RCC1_2"/>
    <property type="match status" value="1"/>
</dbReference>
<dbReference type="Gene3D" id="3.30.710.10">
    <property type="entry name" value="Potassium Channel Kv1.1, Chain A"/>
    <property type="match status" value="1"/>
</dbReference>
<dbReference type="SMART" id="SM00225">
    <property type="entry name" value="BTB"/>
    <property type="match status" value="1"/>
</dbReference>
<dbReference type="PROSITE" id="PS50097">
    <property type="entry name" value="BTB"/>
    <property type="match status" value="1"/>
</dbReference>
<dbReference type="InterPro" id="IPR011333">
    <property type="entry name" value="SKP1/BTB/POZ_sf"/>
</dbReference>
<comment type="caution">
    <text evidence="4">The sequence shown here is derived from an EMBL/GenBank/DDBJ whole genome shotgun (WGS) entry which is preliminary data.</text>
</comment>
<organism evidence="4 5">
    <name type="scientific">Anaeramoeba flamelloides</name>
    <dbReference type="NCBI Taxonomy" id="1746091"/>
    <lineage>
        <taxon>Eukaryota</taxon>
        <taxon>Metamonada</taxon>
        <taxon>Anaeramoebidae</taxon>
        <taxon>Anaeramoeba</taxon>
    </lineage>
</organism>
<evidence type="ECO:0000313" key="4">
    <source>
        <dbReference type="EMBL" id="KAJ6246095.1"/>
    </source>
</evidence>
<keyword evidence="1" id="KW-0677">Repeat</keyword>
<dbReference type="InterPro" id="IPR000210">
    <property type="entry name" value="BTB/POZ_dom"/>
</dbReference>